<protein>
    <submittedName>
        <fullName evidence="6">FAD-dependent oxidoreductase</fullName>
        <ecNumber evidence="6">1.-.-.-</ecNumber>
    </submittedName>
</protein>
<proteinExistence type="inferred from homology"/>
<evidence type="ECO:0000256" key="3">
    <source>
        <dbReference type="ARBA" id="ARBA00022630"/>
    </source>
</evidence>
<dbReference type="Gene3D" id="3.30.9.10">
    <property type="entry name" value="D-Amino Acid Oxidase, subunit A, domain 2"/>
    <property type="match status" value="1"/>
</dbReference>
<name>A0ABU8HCQ4_9BACI</name>
<keyword evidence="3" id="KW-0285">Flavoprotein</keyword>
<dbReference type="Gene3D" id="3.50.50.60">
    <property type="entry name" value="FAD/NAD(P)-binding domain"/>
    <property type="match status" value="1"/>
</dbReference>
<keyword evidence="7" id="KW-1185">Reference proteome</keyword>
<evidence type="ECO:0000256" key="2">
    <source>
        <dbReference type="ARBA" id="ARBA00009410"/>
    </source>
</evidence>
<evidence type="ECO:0000313" key="6">
    <source>
        <dbReference type="EMBL" id="MEI5906959.1"/>
    </source>
</evidence>
<evidence type="ECO:0000313" key="7">
    <source>
        <dbReference type="Proteomes" id="UP001312865"/>
    </source>
</evidence>
<organism evidence="6 7">
    <name type="scientific">Bacillus spongiae</name>
    <dbReference type="NCBI Taxonomy" id="2683610"/>
    <lineage>
        <taxon>Bacteria</taxon>
        <taxon>Bacillati</taxon>
        <taxon>Bacillota</taxon>
        <taxon>Bacilli</taxon>
        <taxon>Bacillales</taxon>
        <taxon>Bacillaceae</taxon>
        <taxon>Bacillus</taxon>
    </lineage>
</organism>
<evidence type="ECO:0000259" key="5">
    <source>
        <dbReference type="Pfam" id="PF01266"/>
    </source>
</evidence>
<gene>
    <name evidence="6" type="ORF">WAK64_07800</name>
</gene>
<sequence length="371" mass="40614">MKRYIVIGAGILGASTAYHLAKAGAEVTIIDREDKGQATDAAAGIVCPWISQRRNKRWYNLVKHGAKFYPQLIEELKKEGEEETGYQQVGAISIHTDEERLEKMMARTLKRKEDAPEMGDIRRLSKEETKEMFPPLSDEYAAVFISGAARVDGRALKQSLLRAAQKKGAVLINKDAQLLFEQTNVIGVQVENENIMADSVIVTAGAWAKQLLKPHNLTFQVAAQKAQIIHLEIPETDTSEWPVVMPPTNQYLLAFDKGRVVIGATHEDNKGFDQRVTAGGVHEVLHKALLVAPELTDSTIVETRVGFRPHTPDFLPVFGEVPGRKGLLVGNGLGASGLTAGPFLGAELAKLATGEKTTLRPEDYSVEDSIS</sequence>
<comment type="caution">
    <text evidence="6">The sequence shown here is derived from an EMBL/GenBank/DDBJ whole genome shotgun (WGS) entry which is preliminary data.</text>
</comment>
<keyword evidence="4 6" id="KW-0560">Oxidoreductase</keyword>
<dbReference type="EC" id="1.-.-.-" evidence="6"/>
<comment type="similarity">
    <text evidence="2">Belongs to the DadA oxidoreductase family.</text>
</comment>
<dbReference type="Proteomes" id="UP001312865">
    <property type="component" value="Unassembled WGS sequence"/>
</dbReference>
<comment type="cofactor">
    <cofactor evidence="1">
        <name>FAD</name>
        <dbReference type="ChEBI" id="CHEBI:57692"/>
    </cofactor>
</comment>
<dbReference type="RefSeq" id="WP_336586399.1">
    <property type="nucleotide sequence ID" value="NZ_JBBAXC010000005.1"/>
</dbReference>
<evidence type="ECO:0000256" key="1">
    <source>
        <dbReference type="ARBA" id="ARBA00001974"/>
    </source>
</evidence>
<dbReference type="PANTHER" id="PTHR13847:SF286">
    <property type="entry name" value="D-AMINO ACID DEHYDROGENASE"/>
    <property type="match status" value="1"/>
</dbReference>
<dbReference type="InterPro" id="IPR036188">
    <property type="entry name" value="FAD/NAD-bd_sf"/>
</dbReference>
<dbReference type="PANTHER" id="PTHR13847">
    <property type="entry name" value="SARCOSINE DEHYDROGENASE-RELATED"/>
    <property type="match status" value="1"/>
</dbReference>
<evidence type="ECO:0000256" key="4">
    <source>
        <dbReference type="ARBA" id="ARBA00023002"/>
    </source>
</evidence>
<accession>A0ABU8HCQ4</accession>
<dbReference type="InterPro" id="IPR006076">
    <property type="entry name" value="FAD-dep_OxRdtase"/>
</dbReference>
<feature type="domain" description="FAD dependent oxidoreductase" evidence="5">
    <location>
        <begin position="4"/>
        <end position="351"/>
    </location>
</feature>
<dbReference type="EMBL" id="JBBAXC010000005">
    <property type="protein sequence ID" value="MEI5906959.1"/>
    <property type="molecule type" value="Genomic_DNA"/>
</dbReference>
<dbReference type="SUPFAM" id="SSF54373">
    <property type="entry name" value="FAD-linked reductases, C-terminal domain"/>
    <property type="match status" value="1"/>
</dbReference>
<dbReference type="GO" id="GO:0016491">
    <property type="term" value="F:oxidoreductase activity"/>
    <property type="evidence" value="ECO:0007669"/>
    <property type="project" value="UniProtKB-KW"/>
</dbReference>
<dbReference type="SUPFAM" id="SSF51905">
    <property type="entry name" value="FAD/NAD(P)-binding domain"/>
    <property type="match status" value="1"/>
</dbReference>
<reference evidence="6 7" key="1">
    <citation type="journal article" date="2018" name="J. Microbiol.">
        <title>Bacillus spongiae sp. nov., isolated from sponge of Jeju Island.</title>
        <authorList>
            <person name="Lee G.E."/>
            <person name="Im W.T."/>
            <person name="Park J.S."/>
        </authorList>
    </citation>
    <scope>NUCLEOTIDE SEQUENCE [LARGE SCALE GENOMIC DNA]</scope>
    <source>
        <strain evidence="6 7">135PIL107-10</strain>
    </source>
</reference>
<dbReference type="Pfam" id="PF01266">
    <property type="entry name" value="DAO"/>
    <property type="match status" value="1"/>
</dbReference>